<evidence type="ECO:0000313" key="1">
    <source>
        <dbReference type="EMBL" id="KAK1119319.1"/>
    </source>
</evidence>
<sequence>MKKQTATMPANVAGMGALAGGVSGVPATAVPGGLQSASIASIELGKKRMRDSNDDLLMVPRLMHGVHFPSFSSRS</sequence>
<protein>
    <submittedName>
        <fullName evidence="1">Uncharacterized protein</fullName>
    </submittedName>
</protein>
<accession>A0AA40FHR6</accession>
<proteinExistence type="predicted"/>
<organism evidence="1 2">
    <name type="scientific">Melipona bicolor</name>
    <dbReference type="NCBI Taxonomy" id="60889"/>
    <lineage>
        <taxon>Eukaryota</taxon>
        <taxon>Metazoa</taxon>
        <taxon>Ecdysozoa</taxon>
        <taxon>Arthropoda</taxon>
        <taxon>Hexapoda</taxon>
        <taxon>Insecta</taxon>
        <taxon>Pterygota</taxon>
        <taxon>Neoptera</taxon>
        <taxon>Endopterygota</taxon>
        <taxon>Hymenoptera</taxon>
        <taxon>Apocrita</taxon>
        <taxon>Aculeata</taxon>
        <taxon>Apoidea</taxon>
        <taxon>Anthophila</taxon>
        <taxon>Apidae</taxon>
        <taxon>Melipona</taxon>
    </lineage>
</organism>
<name>A0AA40FHR6_9HYME</name>
<dbReference type="Proteomes" id="UP001177670">
    <property type="component" value="Unassembled WGS sequence"/>
</dbReference>
<keyword evidence="2" id="KW-1185">Reference proteome</keyword>
<dbReference type="EMBL" id="JAHYIQ010000037">
    <property type="protein sequence ID" value="KAK1119319.1"/>
    <property type="molecule type" value="Genomic_DNA"/>
</dbReference>
<comment type="caution">
    <text evidence="1">The sequence shown here is derived from an EMBL/GenBank/DDBJ whole genome shotgun (WGS) entry which is preliminary data.</text>
</comment>
<reference evidence="1" key="1">
    <citation type="submission" date="2021-10" db="EMBL/GenBank/DDBJ databases">
        <title>Melipona bicolor Genome sequencing and assembly.</title>
        <authorList>
            <person name="Araujo N.S."/>
            <person name="Arias M.C."/>
        </authorList>
    </citation>
    <scope>NUCLEOTIDE SEQUENCE</scope>
    <source>
        <strain evidence="1">USP_2M_L1-L4_2017</strain>
        <tissue evidence="1">Whole body</tissue>
    </source>
</reference>
<gene>
    <name evidence="1" type="ORF">K0M31_013505</name>
</gene>
<dbReference type="AlphaFoldDB" id="A0AA40FHR6"/>
<evidence type="ECO:0000313" key="2">
    <source>
        <dbReference type="Proteomes" id="UP001177670"/>
    </source>
</evidence>